<dbReference type="SUPFAM" id="SSF160544">
    <property type="entry name" value="EscU C-terminal domain-like"/>
    <property type="match status" value="1"/>
</dbReference>
<sequence length="98" mass="10388">MPEPPPDPQRDRVIALKYSGEGAPTVAAAGRGHVAAKILAVAEEAGVPVRRDPALVRALETLEIGREIPEELYSAVAEVLAWAYALDGEAGRARGRAY</sequence>
<organism evidence="1">
    <name type="scientific">uncultured Solirubrobacteraceae bacterium</name>
    <dbReference type="NCBI Taxonomy" id="1162706"/>
    <lineage>
        <taxon>Bacteria</taxon>
        <taxon>Bacillati</taxon>
        <taxon>Actinomycetota</taxon>
        <taxon>Thermoleophilia</taxon>
        <taxon>Solirubrobacterales</taxon>
        <taxon>Solirubrobacteraceae</taxon>
        <taxon>environmental samples</taxon>
    </lineage>
</organism>
<name>A0A6J4U1W9_9ACTN</name>
<dbReference type="PANTHER" id="PTHR30531">
    <property type="entry name" value="FLAGELLAR BIOSYNTHETIC PROTEIN FLHB"/>
    <property type="match status" value="1"/>
</dbReference>
<keyword evidence="1" id="KW-0966">Cell projection</keyword>
<reference evidence="1" key="1">
    <citation type="submission" date="2020-02" db="EMBL/GenBank/DDBJ databases">
        <authorList>
            <person name="Meier V. D."/>
        </authorList>
    </citation>
    <scope>NUCLEOTIDE SEQUENCE</scope>
    <source>
        <strain evidence="1">AVDCRST_MAG30</strain>
    </source>
</reference>
<dbReference type="GO" id="GO:0009306">
    <property type="term" value="P:protein secretion"/>
    <property type="evidence" value="ECO:0007669"/>
    <property type="project" value="InterPro"/>
</dbReference>
<dbReference type="Gene3D" id="3.40.1690.10">
    <property type="entry name" value="secretion proteins EscU"/>
    <property type="match status" value="1"/>
</dbReference>
<dbReference type="GO" id="GO:0005886">
    <property type="term" value="C:plasma membrane"/>
    <property type="evidence" value="ECO:0007669"/>
    <property type="project" value="TreeGrafter"/>
</dbReference>
<dbReference type="AlphaFoldDB" id="A0A6J4U1W9"/>
<proteinExistence type="predicted"/>
<keyword evidence="1" id="KW-0969">Cilium</keyword>
<dbReference type="InterPro" id="IPR006135">
    <property type="entry name" value="T3SS_substrate_exporter"/>
</dbReference>
<protein>
    <submittedName>
        <fullName evidence="1">Flagellar biosynthesis protein FlhB</fullName>
    </submittedName>
</protein>
<dbReference type="InterPro" id="IPR029025">
    <property type="entry name" value="T3SS_substrate_exporter_C"/>
</dbReference>
<accession>A0A6J4U1W9</accession>
<keyword evidence="1" id="KW-0282">Flagellum</keyword>
<dbReference type="PANTHER" id="PTHR30531:SF12">
    <property type="entry name" value="FLAGELLAR BIOSYNTHETIC PROTEIN FLHB"/>
    <property type="match status" value="1"/>
</dbReference>
<dbReference type="EMBL" id="CADCVS010000588">
    <property type="protein sequence ID" value="CAA9538581.1"/>
    <property type="molecule type" value="Genomic_DNA"/>
</dbReference>
<evidence type="ECO:0000313" key="1">
    <source>
        <dbReference type="EMBL" id="CAA9538581.1"/>
    </source>
</evidence>
<dbReference type="Pfam" id="PF01312">
    <property type="entry name" value="Bac_export_2"/>
    <property type="match status" value="1"/>
</dbReference>
<gene>
    <name evidence="1" type="ORF">AVDCRST_MAG30-4496</name>
</gene>